<accession>A0A7K0DFE2</accession>
<protein>
    <submittedName>
        <fullName evidence="1">Uncharacterized protein</fullName>
    </submittedName>
</protein>
<dbReference type="RefSeq" id="WP_153416118.1">
    <property type="nucleotide sequence ID" value="NZ_WEGK01000034.1"/>
</dbReference>
<dbReference type="EMBL" id="WEGK01000034">
    <property type="protein sequence ID" value="MQY24398.1"/>
    <property type="molecule type" value="Genomic_DNA"/>
</dbReference>
<dbReference type="AlphaFoldDB" id="A0A7K0DFE2"/>
<evidence type="ECO:0000313" key="2">
    <source>
        <dbReference type="Proteomes" id="UP000438448"/>
    </source>
</evidence>
<name>A0A7K0DFE2_9NOCA</name>
<sequence>MIGVNLDFEVFVLMGMTCDKSVKREALERIGVSWDAAEVTKESIGDLLQVNSRQFESLVRLLDATSVVAGSDVLSYRPALWPEFDIAVTADHGYWDSVRFVRKSGLQVPKVSKPEELGAWSVTVRELGEMFGPLEDGDHWPPYEEFLFETMAGERYGAGFSWGLIQDVERLESVQGSAKL</sequence>
<keyword evidence="2" id="KW-1185">Reference proteome</keyword>
<proteinExistence type="predicted"/>
<reference evidence="1 2" key="1">
    <citation type="submission" date="2019-10" db="EMBL/GenBank/DDBJ databases">
        <title>Nocardia macrotermitis sp. nov. and Nocardia aurantia sp. nov., isolated from the gut of fungus growing-termite Macrotermes natalensis.</title>
        <authorList>
            <person name="Benndorf R."/>
            <person name="Schwitalla J."/>
            <person name="Martin K."/>
            <person name="De Beer W."/>
            <person name="Kaster A.-K."/>
            <person name="Vollmers J."/>
            <person name="Poulsen M."/>
            <person name="Beemelmanns C."/>
        </authorList>
    </citation>
    <scope>NUCLEOTIDE SEQUENCE [LARGE SCALE GENOMIC DNA]</scope>
    <source>
        <strain evidence="1 2">RB20</strain>
    </source>
</reference>
<dbReference type="Proteomes" id="UP000438448">
    <property type="component" value="Unassembled WGS sequence"/>
</dbReference>
<comment type="caution">
    <text evidence="1">The sequence shown here is derived from an EMBL/GenBank/DDBJ whole genome shotgun (WGS) entry which is preliminary data.</text>
</comment>
<gene>
    <name evidence="1" type="ORF">NRB20_75330</name>
</gene>
<organism evidence="1 2">
    <name type="scientific">Nocardia macrotermitis</name>
    <dbReference type="NCBI Taxonomy" id="2585198"/>
    <lineage>
        <taxon>Bacteria</taxon>
        <taxon>Bacillati</taxon>
        <taxon>Actinomycetota</taxon>
        <taxon>Actinomycetes</taxon>
        <taxon>Mycobacteriales</taxon>
        <taxon>Nocardiaceae</taxon>
        <taxon>Nocardia</taxon>
    </lineage>
</organism>
<evidence type="ECO:0000313" key="1">
    <source>
        <dbReference type="EMBL" id="MQY24398.1"/>
    </source>
</evidence>
<dbReference type="OrthoDB" id="4743150at2"/>